<dbReference type="OrthoDB" id="445357at2759"/>
<sequence length="855" mass="94735">MSEEMTEASLMKLKVVDLRAMLQERGLDTKGVKQVLVNRLLDSQGENEAEEEGEDEKEAEEEESILGGDDAGKVDSSKELEAEAPTQVNHAAPEESVAATNHAIEKDEAMPESKSEDETPAGRGTKRKADDVSSESVPEKEPRLSESVKKEKEEAPTVEVKPEEKSEDVKPEVKPEEGKSEDVKPEGKSEGTEDYEEGAESKKENETAVKTETQKKTQGTTVSEDEPDLPEDKVILDWYDSDLHLVIDKTSFLSCQPLTGGGFAYVWAGARGSYGFERGKVFFEAKIVENLAVEEGTEKEPHPNVARVGWSVNSCSLQLGEEPLSYGYGGTGKASENCKFKNYGIPFAVGDTVGAYLDMDSEDSVTMSFTVNGADQGTAFTISKSSVKGQPLFPHVLMKNCSLQVQFEGTPWYPASGNLASYTFCGDIPLENRIRGVVRPTERKDCEAIMMCGLPGAGKTTWISQYVPAHPEKRYNVLGTNALLDKMKVMGLPRKKNYHGRWDLLIQKTTVCFNVILQRAYVRRRNYIIDQTNVYPSARRRKMDKFLGMKRRAVVIVCNEEEQKRREGKRKEAEGDDIPQSATLDMKANFKLPSTEEVFDEVDFVELGEEEAKVEVAKYNEEAKAAGVHSRAEMEANKRWQRTGGQNFGGSHRGGHGMQQGIPSVGGRRDRGDFRGGRGGSWRGGGGSWRGQQGGYGNKPNYYGSPHWSQAQSPWGYQQQYPQRSHAPPQVWQGYGNGYGGYSTPRQAWGGQQQAYGYGAQTGGYYAQQQTQGYYGRGCALETFPIEESLLHGQQLLPRAMGYLPGEEDMEADIESKIILLPSPVPISTEVSLIFTVTVETSIKERRWSTWKDGS</sequence>
<organism evidence="6">
    <name type="scientific">Cyprideis torosa</name>
    <dbReference type="NCBI Taxonomy" id="163714"/>
    <lineage>
        <taxon>Eukaryota</taxon>
        <taxon>Metazoa</taxon>
        <taxon>Ecdysozoa</taxon>
        <taxon>Arthropoda</taxon>
        <taxon>Crustacea</taxon>
        <taxon>Oligostraca</taxon>
        <taxon>Ostracoda</taxon>
        <taxon>Podocopa</taxon>
        <taxon>Podocopida</taxon>
        <taxon>Cytherocopina</taxon>
        <taxon>Cytheroidea</taxon>
        <taxon>Cytherideidae</taxon>
        <taxon>Cyprideis</taxon>
    </lineage>
</organism>
<dbReference type="PANTHER" id="PTHR12381">
    <property type="entry name" value="HETEROGENEOUS NUCLEAR RIBONUCLEOPROTEIN U FAMILY MEMBER"/>
    <property type="match status" value="1"/>
</dbReference>
<feature type="compositionally biased region" description="Gly residues" evidence="5">
    <location>
        <begin position="677"/>
        <end position="697"/>
    </location>
</feature>
<dbReference type="Pfam" id="PF13671">
    <property type="entry name" value="AAA_33"/>
    <property type="match status" value="1"/>
</dbReference>
<dbReference type="SUPFAM" id="SSF52540">
    <property type="entry name" value="P-loop containing nucleoside triphosphate hydrolases"/>
    <property type="match status" value="1"/>
</dbReference>
<dbReference type="InterPro" id="IPR013320">
    <property type="entry name" value="ConA-like_dom_sf"/>
</dbReference>
<feature type="compositionally biased region" description="Basic and acidic residues" evidence="5">
    <location>
        <begin position="70"/>
        <end position="81"/>
    </location>
</feature>
<dbReference type="SMART" id="SM00513">
    <property type="entry name" value="SAP"/>
    <property type="match status" value="1"/>
</dbReference>
<feature type="compositionally biased region" description="Basic and acidic residues" evidence="5">
    <location>
        <begin position="199"/>
        <end position="215"/>
    </location>
</feature>
<dbReference type="CDD" id="cd12884">
    <property type="entry name" value="SPRY_hnRNP"/>
    <property type="match status" value="1"/>
</dbReference>
<name>A0A7R8W0M7_9CRUS</name>
<evidence type="ECO:0000256" key="1">
    <source>
        <dbReference type="ARBA" id="ARBA00004123"/>
    </source>
</evidence>
<dbReference type="AlphaFoldDB" id="A0A7R8W0M7"/>
<dbReference type="Gene3D" id="3.40.50.300">
    <property type="entry name" value="P-loop containing nucleotide triphosphate hydrolases"/>
    <property type="match status" value="1"/>
</dbReference>
<dbReference type="SUPFAM" id="SSF68906">
    <property type="entry name" value="SAP domain"/>
    <property type="match status" value="1"/>
</dbReference>
<dbReference type="Pfam" id="PF02037">
    <property type="entry name" value="SAP"/>
    <property type="match status" value="1"/>
</dbReference>
<dbReference type="InterPro" id="IPR035778">
    <property type="entry name" value="SPRY_hnRNP_U"/>
</dbReference>
<dbReference type="PANTHER" id="PTHR12381:SF56">
    <property type="entry name" value="B30.2_SPRY DOMAIN-CONTAINING PROTEIN-RELATED"/>
    <property type="match status" value="1"/>
</dbReference>
<dbReference type="SUPFAM" id="SSF49899">
    <property type="entry name" value="Concanavalin A-like lectins/glucanases"/>
    <property type="match status" value="1"/>
</dbReference>
<keyword evidence="2" id="KW-0488">Methylation</keyword>
<evidence type="ECO:0000256" key="2">
    <source>
        <dbReference type="ARBA" id="ARBA00022481"/>
    </source>
</evidence>
<dbReference type="InterPro" id="IPR043136">
    <property type="entry name" value="B30.2/SPRY_sf"/>
</dbReference>
<dbReference type="PROSITE" id="PS50800">
    <property type="entry name" value="SAP"/>
    <property type="match status" value="1"/>
</dbReference>
<protein>
    <submittedName>
        <fullName evidence="6">Uncharacterized protein</fullName>
    </submittedName>
</protein>
<feature type="compositionally biased region" description="Basic and acidic residues" evidence="5">
    <location>
        <begin position="127"/>
        <end position="191"/>
    </location>
</feature>
<reference evidence="6" key="1">
    <citation type="submission" date="2020-11" db="EMBL/GenBank/DDBJ databases">
        <authorList>
            <person name="Tran Van P."/>
        </authorList>
    </citation>
    <scope>NUCLEOTIDE SEQUENCE</scope>
</reference>
<feature type="compositionally biased region" description="Basic and acidic residues" evidence="5">
    <location>
        <begin position="103"/>
        <end position="117"/>
    </location>
</feature>
<dbReference type="EMBL" id="OB660076">
    <property type="protein sequence ID" value="CAD7222584.1"/>
    <property type="molecule type" value="Genomic_DNA"/>
</dbReference>
<feature type="compositionally biased region" description="Basic and acidic residues" evidence="5">
    <location>
        <begin position="667"/>
        <end position="676"/>
    </location>
</feature>
<keyword evidence="3" id="KW-0597">Phosphoprotein</keyword>
<evidence type="ECO:0000256" key="5">
    <source>
        <dbReference type="SAM" id="MobiDB-lite"/>
    </source>
</evidence>
<dbReference type="Gene3D" id="2.60.120.920">
    <property type="match status" value="1"/>
</dbReference>
<dbReference type="SMART" id="SM00449">
    <property type="entry name" value="SPRY"/>
    <property type="match status" value="1"/>
</dbReference>
<dbReference type="Pfam" id="PF00622">
    <property type="entry name" value="SPRY"/>
    <property type="match status" value="1"/>
</dbReference>
<accession>A0A7R8W0M7</accession>
<feature type="region of interest" description="Disordered" evidence="5">
    <location>
        <begin position="647"/>
        <end position="698"/>
    </location>
</feature>
<feature type="compositionally biased region" description="Gly residues" evidence="5">
    <location>
        <begin position="647"/>
        <end position="658"/>
    </location>
</feature>
<comment type="subcellular location">
    <subcellularLocation>
        <location evidence="1">Nucleus</location>
    </subcellularLocation>
</comment>
<evidence type="ECO:0000256" key="3">
    <source>
        <dbReference type="ARBA" id="ARBA00022553"/>
    </source>
</evidence>
<evidence type="ECO:0000313" key="6">
    <source>
        <dbReference type="EMBL" id="CAD7222584.1"/>
    </source>
</evidence>
<dbReference type="GO" id="GO:0005634">
    <property type="term" value="C:nucleus"/>
    <property type="evidence" value="ECO:0007669"/>
    <property type="project" value="UniProtKB-SubCell"/>
</dbReference>
<dbReference type="InterPro" id="IPR036361">
    <property type="entry name" value="SAP_dom_sf"/>
</dbReference>
<evidence type="ECO:0000256" key="4">
    <source>
        <dbReference type="ARBA" id="ARBA00023242"/>
    </source>
</evidence>
<proteinExistence type="predicted"/>
<dbReference type="GO" id="GO:0003723">
    <property type="term" value="F:RNA binding"/>
    <property type="evidence" value="ECO:0007669"/>
    <property type="project" value="TreeGrafter"/>
</dbReference>
<dbReference type="InterPro" id="IPR003877">
    <property type="entry name" value="SPRY_dom"/>
</dbReference>
<dbReference type="InterPro" id="IPR003034">
    <property type="entry name" value="SAP_dom"/>
</dbReference>
<dbReference type="InterPro" id="IPR001870">
    <property type="entry name" value="B30.2/SPRY"/>
</dbReference>
<dbReference type="PROSITE" id="PS50188">
    <property type="entry name" value="B302_SPRY"/>
    <property type="match status" value="1"/>
</dbReference>
<dbReference type="InterPro" id="IPR027417">
    <property type="entry name" value="P-loop_NTPase"/>
</dbReference>
<gene>
    <name evidence="6" type="ORF">CTOB1V02_LOCUS586</name>
</gene>
<feature type="region of interest" description="Disordered" evidence="5">
    <location>
        <begin position="40"/>
        <end position="228"/>
    </location>
</feature>
<feature type="compositionally biased region" description="Acidic residues" evidence="5">
    <location>
        <begin position="45"/>
        <end position="64"/>
    </location>
</feature>
<keyword evidence="4" id="KW-0539">Nucleus</keyword>
<dbReference type="Gene3D" id="1.10.720.30">
    <property type="entry name" value="SAP domain"/>
    <property type="match status" value="1"/>
</dbReference>
<dbReference type="GO" id="GO:0000380">
    <property type="term" value="P:alternative mRNA splicing, via spliceosome"/>
    <property type="evidence" value="ECO:0007669"/>
    <property type="project" value="TreeGrafter"/>
</dbReference>